<name>A0AAW2U7E3_SESRA</name>
<organism evidence="1">
    <name type="scientific">Sesamum radiatum</name>
    <name type="common">Black benniseed</name>
    <dbReference type="NCBI Taxonomy" id="300843"/>
    <lineage>
        <taxon>Eukaryota</taxon>
        <taxon>Viridiplantae</taxon>
        <taxon>Streptophyta</taxon>
        <taxon>Embryophyta</taxon>
        <taxon>Tracheophyta</taxon>
        <taxon>Spermatophyta</taxon>
        <taxon>Magnoliopsida</taxon>
        <taxon>eudicotyledons</taxon>
        <taxon>Gunneridae</taxon>
        <taxon>Pentapetalae</taxon>
        <taxon>asterids</taxon>
        <taxon>lamiids</taxon>
        <taxon>Lamiales</taxon>
        <taxon>Pedaliaceae</taxon>
        <taxon>Sesamum</taxon>
    </lineage>
</organism>
<gene>
    <name evidence="1" type="ORF">Sradi_1479100</name>
</gene>
<protein>
    <submittedName>
        <fullName evidence="1">Uncharacterized protein</fullName>
    </submittedName>
</protein>
<reference evidence="1" key="2">
    <citation type="journal article" date="2024" name="Plant">
        <title>Genomic evolution and insights into agronomic trait innovations of Sesamum species.</title>
        <authorList>
            <person name="Miao H."/>
            <person name="Wang L."/>
            <person name="Qu L."/>
            <person name="Liu H."/>
            <person name="Sun Y."/>
            <person name="Le M."/>
            <person name="Wang Q."/>
            <person name="Wei S."/>
            <person name="Zheng Y."/>
            <person name="Lin W."/>
            <person name="Duan Y."/>
            <person name="Cao H."/>
            <person name="Xiong S."/>
            <person name="Wang X."/>
            <person name="Wei L."/>
            <person name="Li C."/>
            <person name="Ma Q."/>
            <person name="Ju M."/>
            <person name="Zhao R."/>
            <person name="Li G."/>
            <person name="Mu C."/>
            <person name="Tian Q."/>
            <person name="Mei H."/>
            <person name="Zhang T."/>
            <person name="Gao T."/>
            <person name="Zhang H."/>
        </authorList>
    </citation>
    <scope>NUCLEOTIDE SEQUENCE</scope>
    <source>
        <strain evidence="1">G02</strain>
    </source>
</reference>
<dbReference type="EMBL" id="JACGWJ010000006">
    <property type="protein sequence ID" value="KAL0412774.1"/>
    <property type="molecule type" value="Genomic_DNA"/>
</dbReference>
<proteinExistence type="predicted"/>
<reference evidence="1" key="1">
    <citation type="submission" date="2020-06" db="EMBL/GenBank/DDBJ databases">
        <authorList>
            <person name="Li T."/>
            <person name="Hu X."/>
            <person name="Zhang T."/>
            <person name="Song X."/>
            <person name="Zhang H."/>
            <person name="Dai N."/>
            <person name="Sheng W."/>
            <person name="Hou X."/>
            <person name="Wei L."/>
        </authorList>
    </citation>
    <scope>NUCLEOTIDE SEQUENCE</scope>
    <source>
        <strain evidence="1">G02</strain>
        <tissue evidence="1">Leaf</tissue>
    </source>
</reference>
<dbReference type="AlphaFoldDB" id="A0AAW2U7E3"/>
<sequence length="58" mass="6371">MRLGYNLETCRRIPRWQGASSPRFGITALRMRPSHVLCSLVASSAHAFVVAVLCASPE</sequence>
<accession>A0AAW2U7E3</accession>
<evidence type="ECO:0000313" key="1">
    <source>
        <dbReference type="EMBL" id="KAL0412774.1"/>
    </source>
</evidence>
<comment type="caution">
    <text evidence="1">The sequence shown here is derived from an EMBL/GenBank/DDBJ whole genome shotgun (WGS) entry which is preliminary data.</text>
</comment>